<proteinExistence type="predicted"/>
<dbReference type="AlphaFoldDB" id="A0A453HX79"/>
<evidence type="ECO:0000313" key="3">
    <source>
        <dbReference type="Proteomes" id="UP000015105"/>
    </source>
</evidence>
<protein>
    <submittedName>
        <fullName evidence="2">Uncharacterized protein</fullName>
    </submittedName>
</protein>
<reference evidence="3" key="1">
    <citation type="journal article" date="2014" name="Science">
        <title>Ancient hybridizations among the ancestral genomes of bread wheat.</title>
        <authorList>
            <consortium name="International Wheat Genome Sequencing Consortium,"/>
            <person name="Marcussen T."/>
            <person name="Sandve S.R."/>
            <person name="Heier L."/>
            <person name="Spannagl M."/>
            <person name="Pfeifer M."/>
            <person name="Jakobsen K.S."/>
            <person name="Wulff B.B."/>
            <person name="Steuernagel B."/>
            <person name="Mayer K.F."/>
            <person name="Olsen O.A."/>
        </authorList>
    </citation>
    <scope>NUCLEOTIDE SEQUENCE [LARGE SCALE GENOMIC DNA]</scope>
    <source>
        <strain evidence="3">cv. AL8/78</strain>
    </source>
</reference>
<dbReference type="Proteomes" id="UP000015105">
    <property type="component" value="Chromosome 4D"/>
</dbReference>
<organism evidence="2 3">
    <name type="scientific">Aegilops tauschii subsp. strangulata</name>
    <name type="common">Goatgrass</name>
    <dbReference type="NCBI Taxonomy" id="200361"/>
    <lineage>
        <taxon>Eukaryota</taxon>
        <taxon>Viridiplantae</taxon>
        <taxon>Streptophyta</taxon>
        <taxon>Embryophyta</taxon>
        <taxon>Tracheophyta</taxon>
        <taxon>Spermatophyta</taxon>
        <taxon>Magnoliopsida</taxon>
        <taxon>Liliopsida</taxon>
        <taxon>Poales</taxon>
        <taxon>Poaceae</taxon>
        <taxon>BOP clade</taxon>
        <taxon>Pooideae</taxon>
        <taxon>Triticodae</taxon>
        <taxon>Triticeae</taxon>
        <taxon>Triticinae</taxon>
        <taxon>Aegilops</taxon>
    </lineage>
</organism>
<evidence type="ECO:0000313" key="2">
    <source>
        <dbReference type="EnsemblPlants" id="AET4Gv20332400.6"/>
    </source>
</evidence>
<accession>A0A453HX79</accession>
<name>A0A453HX79_AEGTS</name>
<keyword evidence="3" id="KW-1185">Reference proteome</keyword>
<feature type="compositionally biased region" description="Polar residues" evidence="1">
    <location>
        <begin position="27"/>
        <end position="38"/>
    </location>
</feature>
<reference evidence="2" key="5">
    <citation type="journal article" date="2021" name="G3 (Bethesda)">
        <title>Aegilops tauschii genome assembly Aet v5.0 features greater sequence contiguity and improved annotation.</title>
        <authorList>
            <person name="Wang L."/>
            <person name="Zhu T."/>
            <person name="Rodriguez J.C."/>
            <person name="Deal K.R."/>
            <person name="Dubcovsky J."/>
            <person name="McGuire P.E."/>
            <person name="Lux T."/>
            <person name="Spannagl M."/>
            <person name="Mayer K.F.X."/>
            <person name="Baldrich P."/>
            <person name="Meyers B.C."/>
            <person name="Huo N."/>
            <person name="Gu Y.Q."/>
            <person name="Zhou H."/>
            <person name="Devos K.M."/>
            <person name="Bennetzen J.L."/>
            <person name="Unver T."/>
            <person name="Budak H."/>
            <person name="Gulick P.J."/>
            <person name="Galiba G."/>
            <person name="Kalapos B."/>
            <person name="Nelson D.R."/>
            <person name="Li P."/>
            <person name="You F.M."/>
            <person name="Luo M.C."/>
            <person name="Dvorak J."/>
        </authorList>
    </citation>
    <scope>NUCLEOTIDE SEQUENCE [LARGE SCALE GENOMIC DNA]</scope>
    <source>
        <strain evidence="2">cv. AL8/78</strain>
    </source>
</reference>
<reference evidence="3" key="2">
    <citation type="journal article" date="2017" name="Nat. Plants">
        <title>The Aegilops tauschii genome reveals multiple impacts of transposons.</title>
        <authorList>
            <person name="Zhao G."/>
            <person name="Zou C."/>
            <person name="Li K."/>
            <person name="Wang K."/>
            <person name="Li T."/>
            <person name="Gao L."/>
            <person name="Zhang X."/>
            <person name="Wang H."/>
            <person name="Yang Z."/>
            <person name="Liu X."/>
            <person name="Jiang W."/>
            <person name="Mao L."/>
            <person name="Kong X."/>
            <person name="Jiao Y."/>
            <person name="Jia J."/>
        </authorList>
    </citation>
    <scope>NUCLEOTIDE SEQUENCE [LARGE SCALE GENOMIC DNA]</scope>
    <source>
        <strain evidence="3">cv. AL8/78</strain>
    </source>
</reference>
<dbReference type="EnsemblPlants" id="AET4Gv20332400.6">
    <property type="protein sequence ID" value="AET4Gv20332400.6"/>
    <property type="gene ID" value="AET4Gv20332400"/>
</dbReference>
<feature type="region of interest" description="Disordered" evidence="1">
    <location>
        <begin position="1"/>
        <end position="62"/>
    </location>
</feature>
<reference evidence="2" key="3">
    <citation type="journal article" date="2017" name="Nature">
        <title>Genome sequence of the progenitor of the wheat D genome Aegilops tauschii.</title>
        <authorList>
            <person name="Luo M.C."/>
            <person name="Gu Y.Q."/>
            <person name="Puiu D."/>
            <person name="Wang H."/>
            <person name="Twardziok S.O."/>
            <person name="Deal K.R."/>
            <person name="Huo N."/>
            <person name="Zhu T."/>
            <person name="Wang L."/>
            <person name="Wang Y."/>
            <person name="McGuire P.E."/>
            <person name="Liu S."/>
            <person name="Long H."/>
            <person name="Ramasamy R.K."/>
            <person name="Rodriguez J.C."/>
            <person name="Van S.L."/>
            <person name="Yuan L."/>
            <person name="Wang Z."/>
            <person name="Xia Z."/>
            <person name="Xiao L."/>
            <person name="Anderson O.D."/>
            <person name="Ouyang S."/>
            <person name="Liang Y."/>
            <person name="Zimin A.V."/>
            <person name="Pertea G."/>
            <person name="Qi P."/>
            <person name="Bennetzen J.L."/>
            <person name="Dai X."/>
            <person name="Dawson M.W."/>
            <person name="Muller H.G."/>
            <person name="Kugler K."/>
            <person name="Rivarola-Duarte L."/>
            <person name="Spannagl M."/>
            <person name="Mayer K.F.X."/>
            <person name="Lu F.H."/>
            <person name="Bevan M.W."/>
            <person name="Leroy P."/>
            <person name="Li P."/>
            <person name="You F.M."/>
            <person name="Sun Q."/>
            <person name="Liu Z."/>
            <person name="Lyons E."/>
            <person name="Wicker T."/>
            <person name="Salzberg S.L."/>
            <person name="Devos K.M."/>
            <person name="Dvorak J."/>
        </authorList>
    </citation>
    <scope>NUCLEOTIDE SEQUENCE [LARGE SCALE GENOMIC DNA]</scope>
    <source>
        <strain evidence="2">cv. AL8/78</strain>
    </source>
</reference>
<dbReference type="Gramene" id="AET4Gv20332400.6">
    <property type="protein sequence ID" value="AET4Gv20332400.6"/>
    <property type="gene ID" value="AET4Gv20332400"/>
</dbReference>
<reference evidence="2" key="4">
    <citation type="submission" date="2019-03" db="UniProtKB">
        <authorList>
            <consortium name="EnsemblPlants"/>
        </authorList>
    </citation>
    <scope>IDENTIFICATION</scope>
</reference>
<evidence type="ECO:0000256" key="1">
    <source>
        <dbReference type="SAM" id="MobiDB-lite"/>
    </source>
</evidence>
<sequence>ERRKDRKDKDREKRRGRCSGGHERATGTITAGSSSYTSRWRKRRGRCGGGRERVTARSSAGSWSFTRRWGRDSSVQPSRPQDAEEILEGIKITRTLPF</sequence>